<feature type="coiled-coil region" evidence="1">
    <location>
        <begin position="61"/>
        <end position="158"/>
    </location>
</feature>
<dbReference type="InterPro" id="IPR032710">
    <property type="entry name" value="NTF2-like_dom_sf"/>
</dbReference>
<keyword evidence="1" id="KW-0175">Coiled coil</keyword>
<dbReference type="SUPFAM" id="SSF54427">
    <property type="entry name" value="NTF2-like"/>
    <property type="match status" value="1"/>
</dbReference>
<accession>A0A3M7FB53</accession>
<reference evidence="2 3" key="1">
    <citation type="journal article" date="2018" name="BMC Genomics">
        <title>Genomic evidence for intraspecific hybridization in a clonal and extremely halotolerant yeast.</title>
        <authorList>
            <person name="Gostincar C."/>
            <person name="Stajich J.E."/>
            <person name="Zupancic J."/>
            <person name="Zalar P."/>
            <person name="Gunde-Cimerman N."/>
        </authorList>
    </citation>
    <scope>NUCLEOTIDE SEQUENCE [LARGE SCALE GENOMIC DNA]</scope>
    <source>
        <strain evidence="2 3">EXF-171</strain>
    </source>
</reference>
<evidence type="ECO:0000313" key="3">
    <source>
        <dbReference type="Proteomes" id="UP000281468"/>
    </source>
</evidence>
<evidence type="ECO:0000313" key="2">
    <source>
        <dbReference type="EMBL" id="RMY86090.1"/>
    </source>
</evidence>
<organism evidence="2 3">
    <name type="scientific">Hortaea werneckii</name>
    <name type="common">Black yeast</name>
    <name type="synonym">Cladosporium werneckii</name>
    <dbReference type="NCBI Taxonomy" id="91943"/>
    <lineage>
        <taxon>Eukaryota</taxon>
        <taxon>Fungi</taxon>
        <taxon>Dikarya</taxon>
        <taxon>Ascomycota</taxon>
        <taxon>Pezizomycotina</taxon>
        <taxon>Dothideomycetes</taxon>
        <taxon>Dothideomycetidae</taxon>
        <taxon>Mycosphaerellales</taxon>
        <taxon>Teratosphaeriaceae</taxon>
        <taxon>Hortaea</taxon>
    </lineage>
</organism>
<protein>
    <submittedName>
        <fullName evidence="2">Uncharacterized protein</fullName>
    </submittedName>
</protein>
<evidence type="ECO:0000256" key="1">
    <source>
        <dbReference type="SAM" id="Coils"/>
    </source>
</evidence>
<dbReference type="AlphaFoldDB" id="A0A3M7FB53"/>
<proteinExistence type="predicted"/>
<gene>
    <name evidence="2" type="ORF">D0862_11004</name>
</gene>
<name>A0A3M7FB53_HORWE</name>
<dbReference type="EMBL" id="QWIQ01000460">
    <property type="protein sequence ID" value="RMY86090.1"/>
    <property type="molecule type" value="Genomic_DNA"/>
</dbReference>
<sequence length="328" mass="37211">MGENITNSTLVKLMALSRDDVSHEAQGLIQRLASSIEAERQGTQLFITAQSLRLQEAHTEAHEVQNENLQLQAGLDIAKQQARTLSDEVGGLLEDLEASQEQCAALREELDAAERTSESLRRFVRSHGRGLRRKNRQLDEIRQHVKEKNREKADYREVVELVSKCLGMEVQELVDRSDDLLARGLNCSTMATHDLRYTIRDLEEATWRALQKSGKAMIPYITDDCIMQFPMGMKLTADSEPSTTDILYSPAFVPWKSFELSKVDVLPVGREGAVINYLARATRPPSGPAQGREEEEEEDVEFEALCSSVWRWEGSKWKMCFHQQTMTV</sequence>
<dbReference type="Gene3D" id="3.10.450.50">
    <property type="match status" value="1"/>
</dbReference>
<dbReference type="Proteomes" id="UP000281468">
    <property type="component" value="Unassembled WGS sequence"/>
</dbReference>
<dbReference type="VEuPathDB" id="FungiDB:BTJ68_14644"/>
<comment type="caution">
    <text evidence="2">The sequence shown here is derived from an EMBL/GenBank/DDBJ whole genome shotgun (WGS) entry which is preliminary data.</text>
</comment>